<evidence type="ECO:0000313" key="13">
    <source>
        <dbReference type="Proteomes" id="UP000541033"/>
    </source>
</evidence>
<dbReference type="EMBL" id="JAAMOX010000001">
    <property type="protein sequence ID" value="NIH52692.1"/>
    <property type="molecule type" value="Genomic_DNA"/>
</dbReference>
<dbReference type="SMART" id="SM01323">
    <property type="entry name" value="YajC"/>
    <property type="match status" value="1"/>
</dbReference>
<keyword evidence="9 11" id="KW-0472">Membrane</keyword>
<name>A0A7X5QZD6_9MICO</name>
<feature type="transmembrane region" description="Helical" evidence="11">
    <location>
        <begin position="6"/>
        <end position="25"/>
    </location>
</feature>
<evidence type="ECO:0000313" key="12">
    <source>
        <dbReference type="EMBL" id="NIH52692.1"/>
    </source>
</evidence>
<dbReference type="NCBIfam" id="TIGR00739">
    <property type="entry name" value="yajC"/>
    <property type="match status" value="1"/>
</dbReference>
<evidence type="ECO:0000256" key="7">
    <source>
        <dbReference type="ARBA" id="ARBA00022989"/>
    </source>
</evidence>
<evidence type="ECO:0000256" key="3">
    <source>
        <dbReference type="ARBA" id="ARBA00022448"/>
    </source>
</evidence>
<evidence type="ECO:0000256" key="2">
    <source>
        <dbReference type="ARBA" id="ARBA00006742"/>
    </source>
</evidence>
<comment type="similarity">
    <text evidence="2">Belongs to the YajC family.</text>
</comment>
<protein>
    <submittedName>
        <fullName evidence="12">Preprotein translocase subunit YajC</fullName>
    </submittedName>
</protein>
<dbReference type="RefSeq" id="WP_341777836.1">
    <property type="nucleotide sequence ID" value="NZ_JAAMOX010000001.1"/>
</dbReference>
<sequence>MEALLQDPFTLIMIAVLGLLVIFMFRNGRKRQAAMAELQNNVVPGAEVMLQGGIYGHIKSIDDEENRVRVETSPGVILTVHRNAIMNVVTPVAAEATENESLAPDDDPEFGERTSGASNSEFKSPFDASDSNSADADGSASDDSTDSSDKK</sequence>
<dbReference type="PANTHER" id="PTHR33909">
    <property type="entry name" value="SEC TRANSLOCON ACCESSORY COMPLEX SUBUNIT YAJC"/>
    <property type="match status" value="1"/>
</dbReference>
<reference evidence="12 13" key="1">
    <citation type="submission" date="2020-02" db="EMBL/GenBank/DDBJ databases">
        <title>Sequencing the genomes of 1000 actinobacteria strains.</title>
        <authorList>
            <person name="Klenk H.-P."/>
        </authorList>
    </citation>
    <scope>NUCLEOTIDE SEQUENCE [LARGE SCALE GENOMIC DNA]</scope>
    <source>
        <strain evidence="12 13">DSM 27960</strain>
    </source>
</reference>
<dbReference type="GO" id="GO:0015031">
    <property type="term" value="P:protein transport"/>
    <property type="evidence" value="ECO:0007669"/>
    <property type="project" value="UniProtKB-KW"/>
</dbReference>
<evidence type="ECO:0000256" key="4">
    <source>
        <dbReference type="ARBA" id="ARBA00022475"/>
    </source>
</evidence>
<proteinExistence type="inferred from homology"/>
<evidence type="ECO:0000256" key="1">
    <source>
        <dbReference type="ARBA" id="ARBA00004162"/>
    </source>
</evidence>
<keyword evidence="6" id="KW-0653">Protein transport</keyword>
<comment type="caution">
    <text evidence="12">The sequence shown here is derived from an EMBL/GenBank/DDBJ whole genome shotgun (WGS) entry which is preliminary data.</text>
</comment>
<dbReference type="GO" id="GO:0005886">
    <property type="term" value="C:plasma membrane"/>
    <property type="evidence" value="ECO:0007669"/>
    <property type="project" value="UniProtKB-SubCell"/>
</dbReference>
<feature type="compositionally biased region" description="Low complexity" evidence="10">
    <location>
        <begin position="127"/>
        <end position="142"/>
    </location>
</feature>
<dbReference type="InterPro" id="IPR003849">
    <property type="entry name" value="Preprotein_translocase_YajC"/>
</dbReference>
<gene>
    <name evidence="12" type="ORF">FHX76_000560</name>
</gene>
<keyword evidence="4" id="KW-1003">Cell membrane</keyword>
<keyword evidence="7 11" id="KW-1133">Transmembrane helix</keyword>
<dbReference type="Pfam" id="PF02699">
    <property type="entry name" value="YajC"/>
    <property type="match status" value="1"/>
</dbReference>
<accession>A0A7X5QZD6</accession>
<evidence type="ECO:0000256" key="8">
    <source>
        <dbReference type="ARBA" id="ARBA00023010"/>
    </source>
</evidence>
<keyword evidence="3" id="KW-0813">Transport</keyword>
<comment type="subcellular location">
    <subcellularLocation>
        <location evidence="1">Cell membrane</location>
        <topology evidence="1">Single-pass membrane protein</topology>
    </subcellularLocation>
</comment>
<dbReference type="PANTHER" id="PTHR33909:SF1">
    <property type="entry name" value="SEC TRANSLOCON ACCESSORY COMPLEX SUBUNIT YAJC"/>
    <property type="match status" value="1"/>
</dbReference>
<keyword evidence="5 11" id="KW-0812">Transmembrane</keyword>
<dbReference type="AlphaFoldDB" id="A0A7X5QZD6"/>
<feature type="region of interest" description="Disordered" evidence="10">
    <location>
        <begin position="94"/>
        <end position="151"/>
    </location>
</feature>
<keyword evidence="8" id="KW-0811">Translocation</keyword>
<evidence type="ECO:0000256" key="11">
    <source>
        <dbReference type="SAM" id="Phobius"/>
    </source>
</evidence>
<evidence type="ECO:0000256" key="5">
    <source>
        <dbReference type="ARBA" id="ARBA00022692"/>
    </source>
</evidence>
<keyword evidence="13" id="KW-1185">Reference proteome</keyword>
<evidence type="ECO:0000256" key="9">
    <source>
        <dbReference type="ARBA" id="ARBA00023136"/>
    </source>
</evidence>
<organism evidence="12 13">
    <name type="scientific">Lysinibacter cavernae</name>
    <dbReference type="NCBI Taxonomy" id="1640652"/>
    <lineage>
        <taxon>Bacteria</taxon>
        <taxon>Bacillati</taxon>
        <taxon>Actinomycetota</taxon>
        <taxon>Actinomycetes</taxon>
        <taxon>Micrococcales</taxon>
        <taxon>Microbacteriaceae</taxon>
        <taxon>Lysinibacter</taxon>
    </lineage>
</organism>
<evidence type="ECO:0000256" key="6">
    <source>
        <dbReference type="ARBA" id="ARBA00022927"/>
    </source>
</evidence>
<dbReference type="Proteomes" id="UP000541033">
    <property type="component" value="Unassembled WGS sequence"/>
</dbReference>
<evidence type="ECO:0000256" key="10">
    <source>
        <dbReference type="SAM" id="MobiDB-lite"/>
    </source>
</evidence>